<dbReference type="Proteomes" id="UP000664800">
    <property type="component" value="Unassembled WGS sequence"/>
</dbReference>
<dbReference type="AlphaFoldDB" id="A0A8I1MVH3"/>
<dbReference type="SUPFAM" id="SSF52821">
    <property type="entry name" value="Rhodanese/Cell cycle control phosphatase"/>
    <property type="match status" value="1"/>
</dbReference>
<dbReference type="InterPro" id="IPR036873">
    <property type="entry name" value="Rhodanese-like_dom_sf"/>
</dbReference>
<dbReference type="InterPro" id="IPR036388">
    <property type="entry name" value="WH-like_DNA-bd_sf"/>
</dbReference>
<reference evidence="3" key="1">
    <citation type="submission" date="2021-02" db="EMBL/GenBank/DDBJ databases">
        <title>Thiocyanate and organic carbon inputs drive convergent selection for specific autotrophic Afipia and Thiobacillus strains within complex microbiomes.</title>
        <authorList>
            <person name="Huddy R.J."/>
            <person name="Sachdeva R."/>
            <person name="Kadzinga F."/>
            <person name="Kantor R.S."/>
            <person name="Harrison S.T.L."/>
            <person name="Banfield J.F."/>
        </authorList>
    </citation>
    <scope>NUCLEOTIDE SEQUENCE</scope>
    <source>
        <strain evidence="3">SCN18_13_7_16_R3_B_64_19</strain>
    </source>
</reference>
<dbReference type="PROSITE" id="PS50987">
    <property type="entry name" value="HTH_ARSR_2"/>
    <property type="match status" value="1"/>
</dbReference>
<dbReference type="Gene3D" id="3.40.250.10">
    <property type="entry name" value="Rhodanese-like domain"/>
    <property type="match status" value="1"/>
</dbReference>
<evidence type="ECO:0000313" key="4">
    <source>
        <dbReference type="Proteomes" id="UP000664800"/>
    </source>
</evidence>
<organism evidence="3 4">
    <name type="scientific">Thiomonas arsenitoxydans (strain DSM 22701 / CIP 110005 / 3As)</name>
    <dbReference type="NCBI Taxonomy" id="426114"/>
    <lineage>
        <taxon>Bacteria</taxon>
        <taxon>Pseudomonadati</taxon>
        <taxon>Pseudomonadota</taxon>
        <taxon>Betaproteobacteria</taxon>
        <taxon>Burkholderiales</taxon>
        <taxon>Thiomonas</taxon>
    </lineage>
</organism>
<dbReference type="EMBL" id="JAFKMR010000011">
    <property type="protein sequence ID" value="MBN8743356.1"/>
    <property type="molecule type" value="Genomic_DNA"/>
</dbReference>
<dbReference type="InterPro" id="IPR011991">
    <property type="entry name" value="ArsR-like_HTH"/>
</dbReference>
<evidence type="ECO:0000259" key="1">
    <source>
        <dbReference type="PROSITE" id="PS50206"/>
    </source>
</evidence>
<dbReference type="RefSeq" id="WP_276728023.1">
    <property type="nucleotide sequence ID" value="NZ_JAFKMR010000011.1"/>
</dbReference>
<gene>
    <name evidence="3" type="ORF">J0I24_03525</name>
</gene>
<dbReference type="CDD" id="cd00158">
    <property type="entry name" value="RHOD"/>
    <property type="match status" value="1"/>
</dbReference>
<dbReference type="InterPro" id="IPR050229">
    <property type="entry name" value="GlpE_sulfurtransferase"/>
</dbReference>
<dbReference type="NCBIfam" id="NF033788">
    <property type="entry name" value="HTH_metalloreg"/>
    <property type="match status" value="1"/>
</dbReference>
<dbReference type="Gene3D" id="1.10.10.10">
    <property type="entry name" value="Winged helix-like DNA-binding domain superfamily/Winged helix DNA-binding domain"/>
    <property type="match status" value="1"/>
</dbReference>
<dbReference type="PROSITE" id="PS50206">
    <property type="entry name" value="RHODANESE_3"/>
    <property type="match status" value="1"/>
</dbReference>
<dbReference type="Pfam" id="PF00581">
    <property type="entry name" value="Rhodanese"/>
    <property type="match status" value="1"/>
</dbReference>
<feature type="domain" description="Rhodanese" evidence="1">
    <location>
        <begin position="130"/>
        <end position="219"/>
    </location>
</feature>
<dbReference type="PANTHER" id="PTHR43031">
    <property type="entry name" value="FAD-DEPENDENT OXIDOREDUCTASE"/>
    <property type="match status" value="1"/>
</dbReference>
<name>A0A8I1MVH3_THIA3</name>
<proteinExistence type="predicted"/>
<evidence type="ECO:0000313" key="3">
    <source>
        <dbReference type="EMBL" id="MBN8743356.1"/>
    </source>
</evidence>
<dbReference type="SUPFAM" id="SSF46785">
    <property type="entry name" value="Winged helix' DNA-binding domain"/>
    <property type="match status" value="1"/>
</dbReference>
<dbReference type="InterPro" id="IPR036390">
    <property type="entry name" value="WH_DNA-bd_sf"/>
</dbReference>
<dbReference type="GO" id="GO:0003700">
    <property type="term" value="F:DNA-binding transcription factor activity"/>
    <property type="evidence" value="ECO:0007669"/>
    <property type="project" value="InterPro"/>
</dbReference>
<dbReference type="PANTHER" id="PTHR43031:SF1">
    <property type="entry name" value="PYRIDINE NUCLEOTIDE-DISULPHIDE OXIDOREDUCTASE"/>
    <property type="match status" value="1"/>
</dbReference>
<evidence type="ECO:0000259" key="2">
    <source>
        <dbReference type="PROSITE" id="PS50987"/>
    </source>
</evidence>
<dbReference type="InterPro" id="IPR001845">
    <property type="entry name" value="HTH_ArsR_DNA-bd_dom"/>
</dbReference>
<feature type="domain" description="HTH arsR-type" evidence="2">
    <location>
        <begin position="6"/>
        <end position="100"/>
    </location>
</feature>
<protein>
    <submittedName>
        <fullName evidence="3">ArsR family transcriptional regulator</fullName>
    </submittedName>
</protein>
<dbReference type="CDD" id="cd00090">
    <property type="entry name" value="HTH_ARSR"/>
    <property type="match status" value="1"/>
</dbReference>
<dbReference type="InterPro" id="IPR001763">
    <property type="entry name" value="Rhodanese-like_dom"/>
</dbReference>
<accession>A0A8I1MVH3</accession>
<dbReference type="Pfam" id="PF01022">
    <property type="entry name" value="HTH_5"/>
    <property type="match status" value="1"/>
</dbReference>
<dbReference type="SMART" id="SM00418">
    <property type="entry name" value="HTH_ARSR"/>
    <property type="match status" value="1"/>
</dbReference>
<sequence length="223" mass="24665">MNSRELKNHLYEQVARIGAAVSSPKRLELLEILAQGEKPVEALAREAAIDIKLASAHLRVLKAAQLVQVRQDGKSRIYRVSGADVAALWVALRSVAEAHVADLQVVMQRLFSGPERLTLESSQTLLDKVRKGDAVLIDVRPEAEYRTAHLPEARSLPLPELEARLRELPRGKEIVAYCRGPFCVMSDTAVKLLVERGFRARKIAEGVPEWQAAGLPLEQDTAP</sequence>
<comment type="caution">
    <text evidence="3">The sequence shown here is derived from an EMBL/GenBank/DDBJ whole genome shotgun (WGS) entry which is preliminary data.</text>
</comment>
<dbReference type="SMART" id="SM00450">
    <property type="entry name" value="RHOD"/>
    <property type="match status" value="1"/>
</dbReference>